<gene>
    <name evidence="2" type="ORF">SAMN04488044_2482</name>
</gene>
<dbReference type="AlphaFoldDB" id="A0A1M5ST19"/>
<evidence type="ECO:0000256" key="1">
    <source>
        <dbReference type="SAM" id="Phobius"/>
    </source>
</evidence>
<dbReference type="InterPro" id="IPR036927">
    <property type="entry name" value="Cyt_c_oxase-like_su1_sf"/>
</dbReference>
<dbReference type="Proteomes" id="UP000184211">
    <property type="component" value="Unassembled WGS sequence"/>
</dbReference>
<dbReference type="Gene3D" id="1.20.210.10">
    <property type="entry name" value="Cytochrome c oxidase-like, subunit I domain"/>
    <property type="match status" value="1"/>
</dbReference>
<evidence type="ECO:0000313" key="2">
    <source>
        <dbReference type="EMBL" id="SHH41636.1"/>
    </source>
</evidence>
<protein>
    <recommendedName>
        <fullName evidence="4">Cytochrome C and Quinol oxidase polypeptide I</fullName>
    </recommendedName>
</protein>
<dbReference type="EMBL" id="FQWM01000005">
    <property type="protein sequence ID" value="SHH41636.1"/>
    <property type="molecule type" value="Genomic_DNA"/>
</dbReference>
<keyword evidence="3" id="KW-1185">Reference proteome</keyword>
<dbReference type="STRING" id="870908.SAMN04488044_2482"/>
<accession>A0A1M5ST19</accession>
<dbReference type="SUPFAM" id="SSF81442">
    <property type="entry name" value="Cytochrome c oxidase subunit I-like"/>
    <property type="match status" value="1"/>
</dbReference>
<organism evidence="2 3">
    <name type="scientific">Cognatishimia maritima</name>
    <dbReference type="NCBI Taxonomy" id="870908"/>
    <lineage>
        <taxon>Bacteria</taxon>
        <taxon>Pseudomonadati</taxon>
        <taxon>Pseudomonadota</taxon>
        <taxon>Alphaproteobacteria</taxon>
        <taxon>Rhodobacterales</taxon>
        <taxon>Paracoccaceae</taxon>
        <taxon>Cognatishimia</taxon>
    </lineage>
</organism>
<proteinExistence type="predicted"/>
<reference evidence="3" key="1">
    <citation type="submission" date="2016-11" db="EMBL/GenBank/DDBJ databases">
        <authorList>
            <person name="Varghese N."/>
            <person name="Submissions S."/>
        </authorList>
    </citation>
    <scope>NUCLEOTIDE SEQUENCE [LARGE SCALE GENOMIC DNA]</scope>
    <source>
        <strain evidence="3">DSM 28223</strain>
    </source>
</reference>
<evidence type="ECO:0008006" key="4">
    <source>
        <dbReference type="Google" id="ProtNLM"/>
    </source>
</evidence>
<evidence type="ECO:0000313" key="3">
    <source>
        <dbReference type="Proteomes" id="UP000184211"/>
    </source>
</evidence>
<feature type="transmembrane region" description="Helical" evidence="1">
    <location>
        <begin position="70"/>
        <end position="90"/>
    </location>
</feature>
<keyword evidence="1" id="KW-1133">Transmembrane helix</keyword>
<sequence length="123" mass="13157">MRGVALWFVTLGTVFLLIGMGWGIKMSASQDFTLAPAHGHLNLIGFVLFSIFGFYYHTVPAAAEKMVAKLHFALAALAVVIMVPGIVMAINQTGETLAKLGSVLGIIVGLMFLYVVVTTRETA</sequence>
<dbReference type="OrthoDB" id="9808748at2"/>
<feature type="transmembrane region" description="Helical" evidence="1">
    <location>
        <begin position="39"/>
        <end position="58"/>
    </location>
</feature>
<dbReference type="RefSeq" id="WP_072793352.1">
    <property type="nucleotide sequence ID" value="NZ_FQWM01000005.1"/>
</dbReference>
<feature type="transmembrane region" description="Helical" evidence="1">
    <location>
        <begin position="96"/>
        <end position="117"/>
    </location>
</feature>
<name>A0A1M5ST19_9RHOB</name>
<keyword evidence="1" id="KW-0472">Membrane</keyword>
<keyword evidence="1" id="KW-0812">Transmembrane</keyword>